<feature type="transmembrane region" description="Helical" evidence="1">
    <location>
        <begin position="136"/>
        <end position="154"/>
    </location>
</feature>
<evidence type="ECO:0000313" key="3">
    <source>
        <dbReference type="Proteomes" id="UP000092714"/>
    </source>
</evidence>
<gene>
    <name evidence="2" type="ORF">CP373A1_03235</name>
</gene>
<keyword evidence="1" id="KW-1133">Transmembrane helix</keyword>
<sequence>MKGAMEKINETFRENKIYYLLVLLFFCVGIVIGVYLVKYMNEGDKNDLASYFTVFVNGIGERPVDYGALLLDIVKKNFILIIPIIVLGFTFFGTPIILILDLIKGFTLGYTFGFLLTTFEGKGIGLALAATIPQNLIYIPCYVALSVFALSMSTEKLKEKFSKKSIPVNINLNGIGSYLIVLLGLFVLGVILETYVCPSIVKFVVTKFYL</sequence>
<feature type="transmembrane region" description="Helical" evidence="1">
    <location>
        <begin position="17"/>
        <end position="37"/>
    </location>
</feature>
<dbReference type="RefSeq" id="WP_027097714.1">
    <property type="nucleotide sequence ID" value="NZ_CABHIH010000001.1"/>
</dbReference>
<proteinExistence type="predicted"/>
<dbReference type="GeneID" id="42775550"/>
<name>A0A1B8RT07_9CLOT</name>
<dbReference type="Proteomes" id="UP000092714">
    <property type="component" value="Unassembled WGS sequence"/>
</dbReference>
<reference evidence="2 3" key="1">
    <citation type="submission" date="2016-06" db="EMBL/GenBank/DDBJ databases">
        <authorList>
            <person name="Kjaerup R.B."/>
            <person name="Dalgaard T.S."/>
            <person name="Juul-Madsen H.R."/>
        </authorList>
    </citation>
    <scope>NUCLEOTIDE SEQUENCE [LARGE SCALE GENOMIC DNA]</scope>
    <source>
        <strain evidence="2 3">373-A1</strain>
    </source>
</reference>
<dbReference type="OrthoDB" id="1707382at2"/>
<protein>
    <submittedName>
        <fullName evidence="2">Stage II sporulation protein M</fullName>
    </submittedName>
</protein>
<dbReference type="InterPro" id="IPR002798">
    <property type="entry name" value="SpoIIM-like"/>
</dbReference>
<accession>A0A1B8RT07</accession>
<dbReference type="eggNOG" id="COG1300">
    <property type="taxonomic scope" value="Bacteria"/>
</dbReference>
<organism evidence="2 3">
    <name type="scientific">Clostridium paraputrificum</name>
    <dbReference type="NCBI Taxonomy" id="29363"/>
    <lineage>
        <taxon>Bacteria</taxon>
        <taxon>Bacillati</taxon>
        <taxon>Bacillota</taxon>
        <taxon>Clostridia</taxon>
        <taxon>Eubacteriales</taxon>
        <taxon>Clostridiaceae</taxon>
        <taxon>Clostridium</taxon>
    </lineage>
</organism>
<keyword evidence="1" id="KW-0812">Transmembrane</keyword>
<dbReference type="PIRSF" id="PIRSF038973">
    <property type="entry name" value="SpoIIM"/>
    <property type="match status" value="1"/>
</dbReference>
<dbReference type="InterPro" id="IPR014196">
    <property type="entry name" value="SpoIIM"/>
</dbReference>
<keyword evidence="1" id="KW-0472">Membrane</keyword>
<dbReference type="NCBIfam" id="TIGR02831">
    <property type="entry name" value="spo_II_M"/>
    <property type="match status" value="1"/>
</dbReference>
<evidence type="ECO:0000256" key="1">
    <source>
        <dbReference type="SAM" id="Phobius"/>
    </source>
</evidence>
<comment type="caution">
    <text evidence="2">The sequence shown here is derived from an EMBL/GenBank/DDBJ whole genome shotgun (WGS) entry which is preliminary data.</text>
</comment>
<dbReference type="EMBL" id="MAPZ01000010">
    <property type="protein sequence ID" value="OBY11949.1"/>
    <property type="molecule type" value="Genomic_DNA"/>
</dbReference>
<feature type="transmembrane region" description="Helical" evidence="1">
    <location>
        <begin position="175"/>
        <end position="196"/>
    </location>
</feature>
<dbReference type="Pfam" id="PF01944">
    <property type="entry name" value="SpoIIM"/>
    <property type="match status" value="1"/>
</dbReference>
<evidence type="ECO:0000313" key="2">
    <source>
        <dbReference type="EMBL" id="OBY11949.1"/>
    </source>
</evidence>
<keyword evidence="3" id="KW-1185">Reference proteome</keyword>
<feature type="transmembrane region" description="Helical" evidence="1">
    <location>
        <begin position="78"/>
        <end position="100"/>
    </location>
</feature>
<dbReference type="AlphaFoldDB" id="A0A1B8RT07"/>